<protein>
    <recommendedName>
        <fullName evidence="4">Type IV conjugative transfer system protein TraL</fullName>
    </recommendedName>
</protein>
<organism evidence="2 3">
    <name type="scientific">Helicobacter equorum</name>
    <dbReference type="NCBI Taxonomy" id="361872"/>
    <lineage>
        <taxon>Bacteria</taxon>
        <taxon>Pseudomonadati</taxon>
        <taxon>Campylobacterota</taxon>
        <taxon>Epsilonproteobacteria</taxon>
        <taxon>Campylobacterales</taxon>
        <taxon>Helicobacteraceae</taxon>
        <taxon>Helicobacter</taxon>
    </lineage>
</organism>
<dbReference type="EMBL" id="NXLT01000006">
    <property type="protein sequence ID" value="RDU66447.1"/>
    <property type="molecule type" value="Genomic_DNA"/>
</dbReference>
<evidence type="ECO:0000313" key="2">
    <source>
        <dbReference type="EMBL" id="RDU66447.1"/>
    </source>
</evidence>
<keyword evidence="1" id="KW-0472">Membrane</keyword>
<dbReference type="Proteomes" id="UP000256514">
    <property type="component" value="Unassembled WGS sequence"/>
</dbReference>
<keyword evidence="3" id="KW-1185">Reference proteome</keyword>
<reference evidence="2 3" key="1">
    <citation type="submission" date="2018-04" db="EMBL/GenBank/DDBJ databases">
        <title>Novel Campyloabacter and Helicobacter Species and Strains.</title>
        <authorList>
            <person name="Mannion A.J."/>
            <person name="Shen Z."/>
            <person name="Fox J.G."/>
        </authorList>
    </citation>
    <scope>NUCLEOTIDE SEQUENCE [LARGE SCALE GENOMIC DNA]</scope>
    <source>
        <strain evidence="2 3">MIT 12-6600</strain>
    </source>
</reference>
<keyword evidence="1" id="KW-0812">Transmembrane</keyword>
<accession>A0A3D8IME1</accession>
<dbReference type="OrthoDB" id="5328520at2"/>
<evidence type="ECO:0000256" key="1">
    <source>
        <dbReference type="SAM" id="Phobius"/>
    </source>
</evidence>
<keyword evidence="1" id="KW-1133">Transmembrane helix</keyword>
<proteinExistence type="predicted"/>
<name>A0A3D8IME1_9HELI</name>
<feature type="transmembrane region" description="Helical" evidence="1">
    <location>
        <begin position="21"/>
        <end position="44"/>
    </location>
</feature>
<comment type="caution">
    <text evidence="2">The sequence shown here is derived from an EMBL/GenBank/DDBJ whole genome shotgun (WGS) entry which is preliminary data.</text>
</comment>
<gene>
    <name evidence="2" type="ORF">CQA54_07035</name>
</gene>
<dbReference type="AlphaFoldDB" id="A0A3D8IME1"/>
<evidence type="ECO:0000313" key="3">
    <source>
        <dbReference type="Proteomes" id="UP000256514"/>
    </source>
</evidence>
<evidence type="ECO:0008006" key="4">
    <source>
        <dbReference type="Google" id="ProtNLM"/>
    </source>
</evidence>
<feature type="transmembrane region" description="Helical" evidence="1">
    <location>
        <begin position="50"/>
        <end position="69"/>
    </location>
</feature>
<sequence>MAERERIIAFPDRIHRYRLITVIEADVFFLAIGTFIGATIGLVLLGLGGLAFLLGGGISGTFVYVYVFYKEKFKRGFLEHWLYVRGIRDIKYEGEEGLYQDFLPKGYENEFRD</sequence>
<dbReference type="RefSeq" id="WP_115571401.1">
    <property type="nucleotide sequence ID" value="NZ_NXLT01000006.1"/>
</dbReference>